<dbReference type="PROSITE" id="PS51186">
    <property type="entry name" value="GNAT"/>
    <property type="match status" value="1"/>
</dbReference>
<dbReference type="InterPro" id="IPR045057">
    <property type="entry name" value="Gcn5-rel_NAT"/>
</dbReference>
<evidence type="ECO:0000259" key="1">
    <source>
        <dbReference type="PROSITE" id="PS51186"/>
    </source>
</evidence>
<gene>
    <name evidence="3" type="ORF">J2Z69_002765</name>
</gene>
<evidence type="ECO:0000313" key="4">
    <source>
        <dbReference type="Proteomes" id="UP001519288"/>
    </source>
</evidence>
<sequence>MEPTIQSEEGRFFVEQEGESIAEITYVTEQDGSLTIDHTLVSEQLRGQSIGEQLVKKVVDKARTEGVKITPVCSYAAHQFEKHAEYKDVLKT</sequence>
<protein>
    <submittedName>
        <fullName evidence="3">GNAT family acetyltransferase</fullName>
    </submittedName>
</protein>
<dbReference type="PANTHER" id="PTHR31435">
    <property type="entry name" value="PROTEIN NATD1"/>
    <property type="match status" value="1"/>
</dbReference>
<feature type="domain" description="N-acetyltransferase" evidence="1">
    <location>
        <begin position="1"/>
        <end position="92"/>
    </location>
</feature>
<reference evidence="3 4" key="1">
    <citation type="submission" date="2021-03" db="EMBL/GenBank/DDBJ databases">
        <title>Genomic Encyclopedia of Type Strains, Phase IV (KMG-IV): sequencing the most valuable type-strain genomes for metagenomic binning, comparative biology and taxonomic classification.</title>
        <authorList>
            <person name="Goeker M."/>
        </authorList>
    </citation>
    <scope>NUCLEOTIDE SEQUENCE [LARGE SCALE GENOMIC DNA]</scope>
    <source>
        <strain evidence="3 4">DSM 26806</strain>
    </source>
</reference>
<dbReference type="RefSeq" id="WP_209863498.1">
    <property type="nucleotide sequence ID" value="NZ_JAGGLD010000004.1"/>
</dbReference>
<name>A0ABS4JJ39_9BACL</name>
<dbReference type="PANTHER" id="PTHR31435:SF10">
    <property type="entry name" value="BSR4717 PROTEIN"/>
    <property type="match status" value="1"/>
</dbReference>
<dbReference type="SUPFAM" id="SSF55729">
    <property type="entry name" value="Acyl-CoA N-acyltransferases (Nat)"/>
    <property type="match status" value="1"/>
</dbReference>
<comment type="caution">
    <text evidence="3">The sequence shown here is derived from an EMBL/GenBank/DDBJ whole genome shotgun (WGS) entry which is preliminary data.</text>
</comment>
<dbReference type="InterPro" id="IPR000182">
    <property type="entry name" value="GNAT_dom"/>
</dbReference>
<evidence type="ECO:0000259" key="2">
    <source>
        <dbReference type="PROSITE" id="PS51729"/>
    </source>
</evidence>
<keyword evidence="4" id="KW-1185">Reference proteome</keyword>
<proteinExistence type="predicted"/>
<dbReference type="Gene3D" id="3.40.630.30">
    <property type="match status" value="1"/>
</dbReference>
<dbReference type="Pfam" id="PF14542">
    <property type="entry name" value="Acetyltransf_CG"/>
    <property type="match status" value="1"/>
</dbReference>
<dbReference type="InterPro" id="IPR016181">
    <property type="entry name" value="Acyl_CoA_acyltransferase"/>
</dbReference>
<evidence type="ECO:0000313" key="3">
    <source>
        <dbReference type="EMBL" id="MBP2001720.1"/>
    </source>
</evidence>
<dbReference type="Proteomes" id="UP001519288">
    <property type="component" value="Unassembled WGS sequence"/>
</dbReference>
<dbReference type="PROSITE" id="PS51729">
    <property type="entry name" value="GNAT_YJDJ"/>
    <property type="match status" value="1"/>
</dbReference>
<feature type="domain" description="N-acetyltransferase" evidence="2">
    <location>
        <begin position="4"/>
        <end position="91"/>
    </location>
</feature>
<accession>A0ABS4JJ39</accession>
<dbReference type="InterPro" id="IPR031165">
    <property type="entry name" value="GNAT_YJDJ"/>
</dbReference>
<organism evidence="3 4">
    <name type="scientific">Paenibacillus shirakamiensis</name>
    <dbReference type="NCBI Taxonomy" id="1265935"/>
    <lineage>
        <taxon>Bacteria</taxon>
        <taxon>Bacillati</taxon>
        <taxon>Bacillota</taxon>
        <taxon>Bacilli</taxon>
        <taxon>Bacillales</taxon>
        <taxon>Paenibacillaceae</taxon>
        <taxon>Paenibacillus</taxon>
    </lineage>
</organism>
<dbReference type="EMBL" id="JAGGLD010000004">
    <property type="protein sequence ID" value="MBP2001720.1"/>
    <property type="molecule type" value="Genomic_DNA"/>
</dbReference>